<dbReference type="CDD" id="cd06234">
    <property type="entry name" value="M14_PaCCP-like"/>
    <property type="match status" value="1"/>
</dbReference>
<comment type="caution">
    <text evidence="4">The sequence shown here is derived from an EMBL/GenBank/DDBJ whole genome shotgun (WGS) entry which is preliminary data.</text>
</comment>
<dbReference type="EMBL" id="LJRM01000188">
    <property type="protein sequence ID" value="KPY80826.1"/>
    <property type="molecule type" value="Genomic_DNA"/>
</dbReference>
<dbReference type="Pfam" id="PF18027">
    <property type="entry name" value="Pepdidase_M14_N"/>
    <property type="match status" value="1"/>
</dbReference>
<evidence type="ECO:0000256" key="1">
    <source>
        <dbReference type="ARBA" id="ARBA00001947"/>
    </source>
</evidence>
<dbReference type="STRING" id="129140.ALO44_05144"/>
<keyword evidence="4" id="KW-0378">Hydrolase</keyword>
<evidence type="ECO:0000259" key="3">
    <source>
        <dbReference type="PROSITE" id="PS52035"/>
    </source>
</evidence>
<name>A0A0Q0BZD1_9PSED</name>
<dbReference type="PANTHER" id="PTHR12756">
    <property type="entry name" value="CYTOSOLIC CARBOXYPEPTIDASE"/>
    <property type="match status" value="1"/>
</dbReference>
<sequence>MYSSALKRHLRTQAPILALTISSDFDSGNIRVIDVSDPARIALAIEPDTQSAHFQWFHFKVDGLNVGQSYGFSLTNASQSTFNSAWTGYNAIASYDHQNWFRVPSAFDGKALDFSLAPDQPQVWFAYFEPYSRERHDWLIKQAQEEAGAHVLAVGKSVEGRDIQLLRKGDGAEGKRKIWMIAQQHPGEHMAEWFMEGVIERLGQVDDVALQQLLACADLYLVPNVNPDGAFHGHLRTNANGKDLNRAWQDCTEEQSPEVFFITQQMEKYGVDMFLDVHGDEEIPYVFTAACEGNPGYTAHQRLLEERFRSRLCDVSENFQTVYGYPRSAPGQANMNLAANSVGERYKCLALTLEMPFKDHDDAPDPVTGWSGKRSAQLAVDVLTVLAEMVEDLR</sequence>
<dbReference type="Gene3D" id="3.40.630.10">
    <property type="entry name" value="Zn peptidases"/>
    <property type="match status" value="1"/>
</dbReference>
<dbReference type="PROSITE" id="PS52035">
    <property type="entry name" value="PEPTIDASE_M14"/>
    <property type="match status" value="1"/>
</dbReference>
<dbReference type="PANTHER" id="PTHR12756:SF11">
    <property type="entry name" value="CYTOSOLIC CARBOXYPEPTIDASE 1"/>
    <property type="match status" value="1"/>
</dbReference>
<dbReference type="SUPFAM" id="SSF53187">
    <property type="entry name" value="Zn-dependent exopeptidases"/>
    <property type="match status" value="1"/>
</dbReference>
<dbReference type="GO" id="GO:0008270">
    <property type="term" value="F:zinc ion binding"/>
    <property type="evidence" value="ECO:0007669"/>
    <property type="project" value="InterPro"/>
</dbReference>
<dbReference type="AlphaFoldDB" id="A0A0Q0BZD1"/>
<evidence type="ECO:0000313" key="5">
    <source>
        <dbReference type="Proteomes" id="UP000050474"/>
    </source>
</evidence>
<dbReference type="Gene3D" id="2.60.40.3120">
    <property type="match status" value="1"/>
</dbReference>
<dbReference type="InterPro" id="IPR040626">
    <property type="entry name" value="Pepdidase_M14_N"/>
</dbReference>
<reference evidence="4 5" key="1">
    <citation type="submission" date="2015-09" db="EMBL/GenBank/DDBJ databases">
        <title>Genome announcement of multiple Pseudomonas syringae strains.</title>
        <authorList>
            <person name="Thakur S."/>
            <person name="Wang P.W."/>
            <person name="Gong Y."/>
            <person name="Weir B.S."/>
            <person name="Guttman D.S."/>
        </authorList>
    </citation>
    <scope>NUCLEOTIDE SEQUENCE [LARGE SCALE GENOMIC DNA]</scope>
    <source>
        <strain evidence="4 5">ICMP4091</strain>
    </source>
</reference>
<dbReference type="InterPro" id="IPR050821">
    <property type="entry name" value="Cytosolic_carboxypeptidase"/>
</dbReference>
<dbReference type="PATRIC" id="fig|129140.3.peg.3204"/>
<keyword evidence="4" id="KW-0645">Protease</keyword>
<proteinExistence type="inferred from homology"/>
<dbReference type="GO" id="GO:0004181">
    <property type="term" value="F:metallocarboxypeptidase activity"/>
    <property type="evidence" value="ECO:0007669"/>
    <property type="project" value="InterPro"/>
</dbReference>
<evidence type="ECO:0000313" key="4">
    <source>
        <dbReference type="EMBL" id="KPY80826.1"/>
    </source>
</evidence>
<dbReference type="Pfam" id="PF00246">
    <property type="entry name" value="Peptidase_M14"/>
    <property type="match status" value="1"/>
</dbReference>
<dbReference type="SMART" id="SM00631">
    <property type="entry name" value="Zn_pept"/>
    <property type="match status" value="1"/>
</dbReference>
<keyword evidence="4" id="KW-0121">Carboxypeptidase</keyword>
<comment type="similarity">
    <text evidence="2">Belongs to the peptidase M14 family.</text>
</comment>
<feature type="domain" description="Peptidase M14" evidence="3">
    <location>
        <begin position="129"/>
        <end position="390"/>
    </location>
</feature>
<dbReference type="InterPro" id="IPR000834">
    <property type="entry name" value="Peptidase_M14"/>
</dbReference>
<dbReference type="GO" id="GO:0006508">
    <property type="term" value="P:proteolysis"/>
    <property type="evidence" value="ECO:0007669"/>
    <property type="project" value="InterPro"/>
</dbReference>
<accession>A0A0Q0BZD1</accession>
<gene>
    <name evidence="4" type="ORF">ALO44_05144</name>
</gene>
<evidence type="ECO:0000256" key="2">
    <source>
        <dbReference type="PROSITE-ProRule" id="PRU01379"/>
    </source>
</evidence>
<comment type="cofactor">
    <cofactor evidence="1">
        <name>Zn(2+)</name>
        <dbReference type="ChEBI" id="CHEBI:29105"/>
    </cofactor>
</comment>
<feature type="active site" description="Proton donor/acceptor" evidence="2">
    <location>
        <position position="354"/>
    </location>
</feature>
<organism evidence="4 5">
    <name type="scientific">Pseudomonas syringae pv. tagetis</name>
    <dbReference type="NCBI Taxonomy" id="129140"/>
    <lineage>
        <taxon>Bacteria</taxon>
        <taxon>Pseudomonadati</taxon>
        <taxon>Pseudomonadota</taxon>
        <taxon>Gammaproteobacteria</taxon>
        <taxon>Pseudomonadales</taxon>
        <taxon>Pseudomonadaceae</taxon>
        <taxon>Pseudomonas</taxon>
    </lineage>
</organism>
<protein>
    <submittedName>
        <fullName evidence="4">Zinc carboxypeptidase domain protein</fullName>
    </submittedName>
</protein>
<dbReference type="Proteomes" id="UP000050474">
    <property type="component" value="Unassembled WGS sequence"/>
</dbReference>